<dbReference type="PANTHER" id="PTHR30543">
    <property type="entry name" value="CHROMATE REDUCTASE"/>
    <property type="match status" value="1"/>
</dbReference>
<evidence type="ECO:0000313" key="3">
    <source>
        <dbReference type="EMBL" id="EJD65023.1"/>
    </source>
</evidence>
<proteinExistence type="predicted"/>
<evidence type="ECO:0000256" key="1">
    <source>
        <dbReference type="SAM" id="MobiDB-lite"/>
    </source>
</evidence>
<name>J0DFE5_9BIFI</name>
<dbReference type="Pfam" id="PF03358">
    <property type="entry name" value="FMN_red"/>
    <property type="match status" value="1"/>
</dbReference>
<dbReference type="HOGENOM" id="CLU_053498_0_0_11"/>
<protein>
    <recommendedName>
        <fullName evidence="2">NADPH-dependent FMN reductase-like domain-containing protein</fullName>
    </recommendedName>
</protein>
<reference evidence="3 4" key="1">
    <citation type="submission" date="2012-01" db="EMBL/GenBank/DDBJ databases">
        <title>The Genome Sequence of Scardovia wiggsiae F0424.</title>
        <authorList>
            <consortium name="The Broad Institute Genome Sequencing Platform"/>
            <person name="Earl A."/>
            <person name="Ward D."/>
            <person name="Feldgarden M."/>
            <person name="Gevers D."/>
            <person name="Izard J."/>
            <person name="Ganesan A."/>
            <person name="Baranova O.V."/>
            <person name="Blanton J.M."/>
            <person name="Tanner A.C."/>
            <person name="Mathney J."/>
            <person name="Dewhirst F.E."/>
            <person name="Young S.K."/>
            <person name="Zeng Q."/>
            <person name="Gargeya S."/>
            <person name="Fitzgerald M."/>
            <person name="Haas B."/>
            <person name="Abouelleil A."/>
            <person name="Alvarado L."/>
            <person name="Arachchi H.M."/>
            <person name="Berlin A."/>
            <person name="Chapman S.B."/>
            <person name="Gearin G."/>
            <person name="Goldberg J."/>
            <person name="Griggs A."/>
            <person name="Gujja S."/>
            <person name="Hansen M."/>
            <person name="Heiman D."/>
            <person name="Howarth C."/>
            <person name="Larimer J."/>
            <person name="Lui A."/>
            <person name="MacDonald P.J.P."/>
            <person name="McCowen C."/>
            <person name="Montmayeur A."/>
            <person name="Murphy C."/>
            <person name="Neiman D."/>
            <person name="Pearson M."/>
            <person name="Priest M."/>
            <person name="Roberts A."/>
            <person name="Saif S."/>
            <person name="Shea T."/>
            <person name="Sisk P."/>
            <person name="Stolte C."/>
            <person name="Sykes S."/>
            <person name="Wortman J."/>
            <person name="Nusbaum C."/>
            <person name="Birren B."/>
        </authorList>
    </citation>
    <scope>NUCLEOTIDE SEQUENCE [LARGE SCALE GENOMIC DNA]</scope>
    <source>
        <strain evidence="3 4">F0424</strain>
    </source>
</reference>
<dbReference type="GO" id="GO:0010181">
    <property type="term" value="F:FMN binding"/>
    <property type="evidence" value="ECO:0007669"/>
    <property type="project" value="TreeGrafter"/>
</dbReference>
<dbReference type="OrthoDB" id="9812295at2"/>
<comment type="caution">
    <text evidence="3">The sequence shown here is derived from an EMBL/GenBank/DDBJ whole genome shotgun (WGS) entry which is preliminary data.</text>
</comment>
<evidence type="ECO:0000259" key="2">
    <source>
        <dbReference type="Pfam" id="PF03358"/>
    </source>
</evidence>
<gene>
    <name evidence="3" type="ORF">HMPREF9156_00467</name>
</gene>
<dbReference type="PANTHER" id="PTHR30543:SF21">
    <property type="entry name" value="NAD(P)H-DEPENDENT FMN REDUCTASE LOT6"/>
    <property type="match status" value="1"/>
</dbReference>
<accession>J0DFE5</accession>
<feature type="domain" description="NADPH-dependent FMN reductase-like" evidence="2">
    <location>
        <begin position="1"/>
        <end position="146"/>
    </location>
</feature>
<organism evidence="3 4">
    <name type="scientific">Scardovia wiggsiae F0424</name>
    <dbReference type="NCBI Taxonomy" id="857290"/>
    <lineage>
        <taxon>Bacteria</taxon>
        <taxon>Bacillati</taxon>
        <taxon>Actinomycetota</taxon>
        <taxon>Actinomycetes</taxon>
        <taxon>Bifidobacteriales</taxon>
        <taxon>Bifidobacteriaceae</taxon>
        <taxon>Scardovia</taxon>
    </lineage>
</organism>
<sequence length="436" mass="47009">MKFAAISGSIDKGSYNTKLLMFMANRFRNMADIDILDISQVPMFNESDDQTDSEIIQYLAAKISNSDGVIIATPEHDHTTTAALKSIIEWMSYKIHPFEGKPVLLVGASWTDQGSSRAQLDVRQILESPGVNAVVMPSDEFLLGNALTAFNENGNLKDEGTVAFLTSVMQKFVTWVKVMRAMSGDARSEVDDEDLTASSVIDTTVEDVDMTADDWVEQAAEKTGAARGSDYVVLDRGILTVDQLNWFLNTMPMELTYADDNNQFIYYNHNLPSDKMLAPREQEQTGDPMSVVHPERAIPGVKRVIHALRTGKTDLVSMPVPGNKVNSKYIMHYYKAMRDADGRYRGVNEWVLDVWPVVEAYIKRTGQKLVPDGNAGKADAASSASVSGSGTQDSGAEAVSSASVSDASSAAGSETGSGVISGADGSADAGSSASVS</sequence>
<dbReference type="InterPro" id="IPR005025">
    <property type="entry name" value="FMN_Rdtase-like_dom"/>
</dbReference>
<dbReference type="Gene3D" id="3.30.450.20">
    <property type="entry name" value="PAS domain"/>
    <property type="match status" value="1"/>
</dbReference>
<dbReference type="eggNOG" id="COG2461">
    <property type="taxonomic scope" value="Bacteria"/>
</dbReference>
<dbReference type="Gene3D" id="3.40.50.360">
    <property type="match status" value="1"/>
</dbReference>
<dbReference type="EMBL" id="AGZS01000002">
    <property type="protein sequence ID" value="EJD65023.1"/>
    <property type="molecule type" value="Genomic_DNA"/>
</dbReference>
<evidence type="ECO:0000313" key="4">
    <source>
        <dbReference type="Proteomes" id="UP000006415"/>
    </source>
</evidence>
<dbReference type="RefSeq" id="WP_007147534.1">
    <property type="nucleotide sequence ID" value="NZ_AKCI01000001.1"/>
</dbReference>
<dbReference type="InterPro" id="IPR050712">
    <property type="entry name" value="NAD(P)H-dep_reductase"/>
</dbReference>
<dbReference type="GO" id="GO:0005829">
    <property type="term" value="C:cytosol"/>
    <property type="evidence" value="ECO:0007669"/>
    <property type="project" value="TreeGrafter"/>
</dbReference>
<dbReference type="Proteomes" id="UP000006415">
    <property type="component" value="Unassembled WGS sequence"/>
</dbReference>
<dbReference type="AlphaFoldDB" id="J0DFE5"/>
<feature type="compositionally biased region" description="Low complexity" evidence="1">
    <location>
        <begin position="373"/>
        <end position="436"/>
    </location>
</feature>
<dbReference type="SUPFAM" id="SSF52218">
    <property type="entry name" value="Flavoproteins"/>
    <property type="match status" value="1"/>
</dbReference>
<dbReference type="eggNOG" id="COG0431">
    <property type="taxonomic scope" value="Bacteria"/>
</dbReference>
<keyword evidence="4" id="KW-1185">Reference proteome</keyword>
<feature type="region of interest" description="Disordered" evidence="1">
    <location>
        <begin position="369"/>
        <end position="436"/>
    </location>
</feature>
<dbReference type="STRING" id="857290.HMPREF9156_00467"/>
<dbReference type="InterPro" id="IPR029039">
    <property type="entry name" value="Flavoprotein-like_sf"/>
</dbReference>
<dbReference type="Pfam" id="PF13596">
    <property type="entry name" value="PAS_10"/>
    <property type="match status" value="1"/>
</dbReference>
<dbReference type="GO" id="GO:0016491">
    <property type="term" value="F:oxidoreductase activity"/>
    <property type="evidence" value="ECO:0007669"/>
    <property type="project" value="InterPro"/>
</dbReference>